<dbReference type="SUPFAM" id="SSF55068">
    <property type="entry name" value="Peptide methionine sulfoxide reductase"/>
    <property type="match status" value="1"/>
</dbReference>
<accession>A0ABT5TYS8</accession>
<comment type="function">
    <text evidence="4">Has an important function as a repair enzyme for proteins that have been inactivated by oxidation. Catalyzes the reversible oxidation-reduction of methionine sulfoxide in proteins to methionine.</text>
</comment>
<reference evidence="6" key="1">
    <citation type="submission" date="2023-02" db="EMBL/GenBank/DDBJ databases">
        <title>Georgenia sp.10Sc9-8, isolated from a soil sample collected from the Taklamakan desert.</title>
        <authorList>
            <person name="Liu S."/>
        </authorList>
    </citation>
    <scope>NUCLEOTIDE SEQUENCE</scope>
    <source>
        <strain evidence="6">10Sc9-8</strain>
    </source>
</reference>
<dbReference type="EMBL" id="JARACI010001067">
    <property type="protein sequence ID" value="MDD9207228.1"/>
    <property type="molecule type" value="Genomic_DNA"/>
</dbReference>
<name>A0ABT5TYS8_9MICO</name>
<dbReference type="InterPro" id="IPR002569">
    <property type="entry name" value="Met_Sox_Rdtase_MsrA_dom"/>
</dbReference>
<dbReference type="Gene3D" id="3.30.1060.10">
    <property type="entry name" value="Peptide methionine sulphoxide reductase MsrA"/>
    <property type="match status" value="1"/>
</dbReference>
<evidence type="ECO:0000256" key="4">
    <source>
        <dbReference type="HAMAP-Rule" id="MF_01401"/>
    </source>
</evidence>
<dbReference type="EC" id="1.8.4.11" evidence="4"/>
<comment type="caution">
    <text evidence="6">The sequence shown here is derived from an EMBL/GenBank/DDBJ whole genome shotgun (WGS) entry which is preliminary data.</text>
</comment>
<dbReference type="PANTHER" id="PTHR42799:SF2">
    <property type="entry name" value="MITOCHONDRIAL PEPTIDE METHIONINE SULFOXIDE REDUCTASE"/>
    <property type="match status" value="1"/>
</dbReference>
<sequence length="245" mass="26914">MIFGTRTSTMVKPDSALPGRETRPFFVPSTHAVLGTPLEGPWPQGTEVLYVAMGCFWGAERIFWRQPGVVTTAAGYLGGYTPHPTYQEVCTGRTGHTEAVLVAYDPEQTSAELLLKAFWENHDPTTANRQGNDVGTQYRSAIYWATPGQERAALATRDAFQQVLRDNGHAEISTELRPYAAADGEPVRGAGPFYYAEDYHQQYLHKNPGGYCNHGPNGYTCPVGLVRQDQVPAQLDVAPPTNDQP</sequence>
<feature type="active site" evidence="4">
    <location>
        <position position="55"/>
    </location>
</feature>
<dbReference type="NCBIfam" id="TIGR00401">
    <property type="entry name" value="msrA"/>
    <property type="match status" value="1"/>
</dbReference>
<evidence type="ECO:0000313" key="6">
    <source>
        <dbReference type="EMBL" id="MDD9207228.1"/>
    </source>
</evidence>
<evidence type="ECO:0000259" key="5">
    <source>
        <dbReference type="Pfam" id="PF01625"/>
    </source>
</evidence>
<protein>
    <recommendedName>
        <fullName evidence="4">Peptide methionine sulfoxide reductase MsrA</fullName>
        <shortName evidence="4">Protein-methionine-S-oxide reductase</shortName>
        <ecNumber evidence="4">1.8.4.11</ecNumber>
    </recommendedName>
    <alternativeName>
        <fullName evidence="4">Peptide-methionine (S)-S-oxide reductase</fullName>
        <shortName evidence="4">Peptide Met(O) reductase</shortName>
    </alternativeName>
</protein>
<dbReference type="Proteomes" id="UP001165561">
    <property type="component" value="Unassembled WGS sequence"/>
</dbReference>
<comment type="catalytic activity">
    <reaction evidence="3 4">
        <text>[thioredoxin]-disulfide + L-methionine + H2O = L-methionine (S)-S-oxide + [thioredoxin]-dithiol</text>
        <dbReference type="Rhea" id="RHEA:19993"/>
        <dbReference type="Rhea" id="RHEA-COMP:10698"/>
        <dbReference type="Rhea" id="RHEA-COMP:10700"/>
        <dbReference type="ChEBI" id="CHEBI:15377"/>
        <dbReference type="ChEBI" id="CHEBI:29950"/>
        <dbReference type="ChEBI" id="CHEBI:50058"/>
        <dbReference type="ChEBI" id="CHEBI:57844"/>
        <dbReference type="ChEBI" id="CHEBI:58772"/>
        <dbReference type="EC" id="1.8.4.11"/>
    </reaction>
</comment>
<evidence type="ECO:0000256" key="1">
    <source>
        <dbReference type="ARBA" id="ARBA00023002"/>
    </source>
</evidence>
<evidence type="ECO:0000313" key="7">
    <source>
        <dbReference type="Proteomes" id="UP001165561"/>
    </source>
</evidence>
<proteinExistence type="inferred from homology"/>
<comment type="catalytic activity">
    <reaction evidence="2 4">
        <text>L-methionyl-[protein] + [thioredoxin]-disulfide + H2O = L-methionyl-(S)-S-oxide-[protein] + [thioredoxin]-dithiol</text>
        <dbReference type="Rhea" id="RHEA:14217"/>
        <dbReference type="Rhea" id="RHEA-COMP:10698"/>
        <dbReference type="Rhea" id="RHEA-COMP:10700"/>
        <dbReference type="Rhea" id="RHEA-COMP:12313"/>
        <dbReference type="Rhea" id="RHEA-COMP:12315"/>
        <dbReference type="ChEBI" id="CHEBI:15377"/>
        <dbReference type="ChEBI" id="CHEBI:16044"/>
        <dbReference type="ChEBI" id="CHEBI:29950"/>
        <dbReference type="ChEBI" id="CHEBI:44120"/>
        <dbReference type="ChEBI" id="CHEBI:50058"/>
        <dbReference type="EC" id="1.8.4.11"/>
    </reaction>
</comment>
<dbReference type="GO" id="GO:0008113">
    <property type="term" value="F:peptide-methionine (S)-S-oxide reductase activity"/>
    <property type="evidence" value="ECO:0007669"/>
    <property type="project" value="UniProtKB-EC"/>
</dbReference>
<keyword evidence="7" id="KW-1185">Reference proteome</keyword>
<feature type="domain" description="Peptide methionine sulphoxide reductase MsrA" evidence="5">
    <location>
        <begin position="49"/>
        <end position="213"/>
    </location>
</feature>
<dbReference type="PANTHER" id="PTHR42799">
    <property type="entry name" value="MITOCHONDRIAL PEPTIDE METHIONINE SULFOXIDE REDUCTASE"/>
    <property type="match status" value="1"/>
</dbReference>
<dbReference type="HAMAP" id="MF_01401">
    <property type="entry name" value="MsrA"/>
    <property type="match status" value="1"/>
</dbReference>
<gene>
    <name evidence="4 6" type="primary">msrA</name>
    <name evidence="6" type="ORF">PU560_12235</name>
</gene>
<evidence type="ECO:0000256" key="2">
    <source>
        <dbReference type="ARBA" id="ARBA00047806"/>
    </source>
</evidence>
<organism evidence="6 7">
    <name type="scientific">Georgenia halotolerans</name>
    <dbReference type="NCBI Taxonomy" id="3028317"/>
    <lineage>
        <taxon>Bacteria</taxon>
        <taxon>Bacillati</taxon>
        <taxon>Actinomycetota</taxon>
        <taxon>Actinomycetes</taxon>
        <taxon>Micrococcales</taxon>
        <taxon>Bogoriellaceae</taxon>
        <taxon>Georgenia</taxon>
    </lineage>
</organism>
<keyword evidence="1 4" id="KW-0560">Oxidoreductase</keyword>
<comment type="similarity">
    <text evidence="4">Belongs to the MsrA Met sulfoxide reductase family.</text>
</comment>
<dbReference type="Pfam" id="PF01625">
    <property type="entry name" value="PMSR"/>
    <property type="match status" value="1"/>
</dbReference>
<dbReference type="InterPro" id="IPR036509">
    <property type="entry name" value="Met_Sox_Rdtase_MsrA_sf"/>
</dbReference>
<dbReference type="InterPro" id="IPR050162">
    <property type="entry name" value="MsrA_MetSO_reductase"/>
</dbReference>
<evidence type="ECO:0000256" key="3">
    <source>
        <dbReference type="ARBA" id="ARBA00048782"/>
    </source>
</evidence>